<sequence>MHPFNRIIEYSSRGNFFQMSIRTLVKSVIFVCETSQASTIEDLIKSYVRMYEEQKQITRPRKNMFF</sequence>
<dbReference type="EMBL" id="JAHRIP010054419">
    <property type="protein sequence ID" value="MEQ2301697.1"/>
    <property type="molecule type" value="Genomic_DNA"/>
</dbReference>
<proteinExistence type="predicted"/>
<evidence type="ECO:0000313" key="2">
    <source>
        <dbReference type="EMBL" id="MEQ2301697.1"/>
    </source>
</evidence>
<dbReference type="InterPro" id="IPR002404">
    <property type="entry name" value="IRS_PTB"/>
</dbReference>
<feature type="domain" description="IRS-type PTB" evidence="1">
    <location>
        <begin position="2"/>
        <end position="49"/>
    </location>
</feature>
<comment type="caution">
    <text evidence="2">The sequence shown here is derived from an EMBL/GenBank/DDBJ whole genome shotgun (WGS) entry which is preliminary data.</text>
</comment>
<accession>A0ABV0Z7E5</accession>
<organism evidence="2 3">
    <name type="scientific">Ameca splendens</name>
    <dbReference type="NCBI Taxonomy" id="208324"/>
    <lineage>
        <taxon>Eukaryota</taxon>
        <taxon>Metazoa</taxon>
        <taxon>Chordata</taxon>
        <taxon>Craniata</taxon>
        <taxon>Vertebrata</taxon>
        <taxon>Euteleostomi</taxon>
        <taxon>Actinopterygii</taxon>
        <taxon>Neopterygii</taxon>
        <taxon>Teleostei</taxon>
        <taxon>Neoteleostei</taxon>
        <taxon>Acanthomorphata</taxon>
        <taxon>Ovalentaria</taxon>
        <taxon>Atherinomorphae</taxon>
        <taxon>Cyprinodontiformes</taxon>
        <taxon>Goodeidae</taxon>
        <taxon>Ameca</taxon>
    </lineage>
</organism>
<gene>
    <name evidence="2" type="ORF">AMECASPLE_038764</name>
</gene>
<dbReference type="SUPFAM" id="SSF50729">
    <property type="entry name" value="PH domain-like"/>
    <property type="match status" value="1"/>
</dbReference>
<reference evidence="2 3" key="1">
    <citation type="submission" date="2021-06" db="EMBL/GenBank/DDBJ databases">
        <authorList>
            <person name="Palmer J.M."/>
        </authorList>
    </citation>
    <scope>NUCLEOTIDE SEQUENCE [LARGE SCALE GENOMIC DNA]</scope>
    <source>
        <strain evidence="2 3">AS_MEX2019</strain>
        <tissue evidence="2">Muscle</tissue>
    </source>
</reference>
<keyword evidence="3" id="KW-1185">Reference proteome</keyword>
<evidence type="ECO:0000313" key="3">
    <source>
        <dbReference type="Proteomes" id="UP001469553"/>
    </source>
</evidence>
<evidence type="ECO:0000259" key="1">
    <source>
        <dbReference type="Pfam" id="PF02174"/>
    </source>
</evidence>
<protein>
    <recommendedName>
        <fullName evidence="1">IRS-type PTB domain-containing protein</fullName>
    </recommendedName>
</protein>
<dbReference type="InterPro" id="IPR011993">
    <property type="entry name" value="PH-like_dom_sf"/>
</dbReference>
<dbReference type="Gene3D" id="2.30.29.30">
    <property type="entry name" value="Pleckstrin-homology domain (PH domain)/Phosphotyrosine-binding domain (PTB)"/>
    <property type="match status" value="1"/>
</dbReference>
<dbReference type="Proteomes" id="UP001469553">
    <property type="component" value="Unassembled WGS sequence"/>
</dbReference>
<dbReference type="Pfam" id="PF02174">
    <property type="entry name" value="IRS"/>
    <property type="match status" value="1"/>
</dbReference>
<name>A0ABV0Z7E5_9TELE</name>